<dbReference type="InterPro" id="IPR014030">
    <property type="entry name" value="Ketoacyl_synth_N"/>
</dbReference>
<protein>
    <submittedName>
        <fullName evidence="5">Beta-ketoacyl synthase</fullName>
    </submittedName>
</protein>
<dbReference type="InterPro" id="IPR016039">
    <property type="entry name" value="Thiolase-like"/>
</dbReference>
<dbReference type="GO" id="GO:0006633">
    <property type="term" value="P:fatty acid biosynthetic process"/>
    <property type="evidence" value="ECO:0007669"/>
    <property type="project" value="TreeGrafter"/>
</dbReference>
<organism evidence="5 6">
    <name type="scientific">Flagellimonas lutaonensis</name>
    <dbReference type="NCBI Taxonomy" id="516051"/>
    <lineage>
        <taxon>Bacteria</taxon>
        <taxon>Pseudomonadati</taxon>
        <taxon>Bacteroidota</taxon>
        <taxon>Flavobacteriia</taxon>
        <taxon>Flavobacteriales</taxon>
        <taxon>Flavobacteriaceae</taxon>
        <taxon>Flagellimonas</taxon>
    </lineage>
</organism>
<dbReference type="EMBL" id="CP011071">
    <property type="protein sequence ID" value="AKA34781.1"/>
    <property type="molecule type" value="Genomic_DNA"/>
</dbReference>
<dbReference type="GO" id="GO:0005829">
    <property type="term" value="C:cytosol"/>
    <property type="evidence" value="ECO:0007669"/>
    <property type="project" value="TreeGrafter"/>
</dbReference>
<accession>A0A0D5YSE4</accession>
<feature type="domain" description="Ketosynthase family 3 (KS3)" evidence="4">
    <location>
        <begin position="1"/>
        <end position="379"/>
    </location>
</feature>
<evidence type="ECO:0000256" key="1">
    <source>
        <dbReference type="ARBA" id="ARBA00008467"/>
    </source>
</evidence>
<dbReference type="InterPro" id="IPR020841">
    <property type="entry name" value="PKS_Beta-ketoAc_synthase_dom"/>
</dbReference>
<dbReference type="InterPro" id="IPR014031">
    <property type="entry name" value="Ketoacyl_synth_C"/>
</dbReference>
<dbReference type="AlphaFoldDB" id="A0A0D5YSE4"/>
<comment type="similarity">
    <text evidence="1 3">Belongs to the thiolase-like superfamily. Beta-ketoacyl-ACP synthases family.</text>
</comment>
<name>A0A0D5YSE4_9FLAO</name>
<evidence type="ECO:0000256" key="3">
    <source>
        <dbReference type="RuleBase" id="RU003694"/>
    </source>
</evidence>
<dbReference type="PANTHER" id="PTHR11712:SF336">
    <property type="entry name" value="3-OXOACYL-[ACYL-CARRIER-PROTEIN] SYNTHASE, MITOCHONDRIAL"/>
    <property type="match status" value="1"/>
</dbReference>
<dbReference type="PROSITE" id="PS52004">
    <property type="entry name" value="KS3_2"/>
    <property type="match status" value="1"/>
</dbReference>
<dbReference type="Pfam" id="PF02801">
    <property type="entry name" value="Ketoacyl-synt_C"/>
    <property type="match status" value="1"/>
</dbReference>
<evidence type="ECO:0000313" key="6">
    <source>
        <dbReference type="Proteomes" id="UP000032726"/>
    </source>
</evidence>
<dbReference type="InterPro" id="IPR000794">
    <property type="entry name" value="Beta-ketoacyl_synthase"/>
</dbReference>
<keyword evidence="2 3" id="KW-0808">Transferase</keyword>
<dbReference type="PANTHER" id="PTHR11712">
    <property type="entry name" value="POLYKETIDE SYNTHASE-RELATED"/>
    <property type="match status" value="1"/>
</dbReference>
<proteinExistence type="inferred from homology"/>
<dbReference type="Proteomes" id="UP000032726">
    <property type="component" value="Chromosome"/>
</dbReference>
<dbReference type="SMART" id="SM00825">
    <property type="entry name" value="PKS_KS"/>
    <property type="match status" value="1"/>
</dbReference>
<dbReference type="Pfam" id="PF00109">
    <property type="entry name" value="ketoacyl-synt"/>
    <property type="match status" value="1"/>
</dbReference>
<dbReference type="STRING" id="516051.VC82_1138"/>
<dbReference type="PATRIC" id="fig|516051.4.peg.1177"/>
<evidence type="ECO:0000259" key="4">
    <source>
        <dbReference type="PROSITE" id="PS52004"/>
    </source>
</evidence>
<dbReference type="KEGG" id="mlt:VC82_1138"/>
<dbReference type="Gene3D" id="3.40.47.10">
    <property type="match status" value="2"/>
</dbReference>
<dbReference type="SUPFAM" id="SSF53901">
    <property type="entry name" value="Thiolase-like"/>
    <property type="match status" value="1"/>
</dbReference>
<evidence type="ECO:0000256" key="2">
    <source>
        <dbReference type="ARBA" id="ARBA00022679"/>
    </source>
</evidence>
<evidence type="ECO:0000313" key="5">
    <source>
        <dbReference type="EMBL" id="AKA34781.1"/>
    </source>
</evidence>
<dbReference type="HOGENOM" id="CLU_715488_0_0_10"/>
<keyword evidence="6" id="KW-1185">Reference proteome</keyword>
<dbReference type="GO" id="GO:0004315">
    <property type="term" value="F:3-oxoacyl-[acyl-carrier-protein] synthase activity"/>
    <property type="evidence" value="ECO:0007669"/>
    <property type="project" value="TreeGrafter"/>
</dbReference>
<gene>
    <name evidence="5" type="ORF">VC82_1138</name>
</gene>
<reference evidence="5 6" key="1">
    <citation type="submission" date="2015-03" db="EMBL/GenBank/DDBJ databases">
        <title>Complete genome sequence of Muricauda lutaonensis CC-HSB-11T, isolated from a coastal hot spring.</title>
        <authorList>
            <person name="Kim K.M."/>
        </authorList>
    </citation>
    <scope>NUCLEOTIDE SEQUENCE [LARGE SCALE GENOMIC DNA]</scope>
    <source>
        <strain evidence="5 6">CC-HSB-11</strain>
    </source>
</reference>
<sequence>MEEIWKSYQTEKHFLSEVKIGEQTVWASQFSPEIKKRIENLRHQNEKYKNLDDSVLFAIHVSRKAIDLAHWNGNSSFGINLGSSRGATTLFEKYYGEFLSSGKAATLVSPTTTLGNISSWVAHDLKSKGPEISHSITCSTSLHAVLNAVAWLQSGLVDKFLVGGSEAPLTPFTIAQMQALKIYAKGEVERSRNHQDGIASTLPSYPCRALDFGKKQNTMVLGEAAGVACLERKASKTKLAKIVGIGYATEPLRHNVSLSTDAQCFQDSMKMALGPMPADEVDVVVMHAPGTIKGDKAEFRAIKKVFGEKIPAITSNKWKVGHTFGASGILSLEMAVLMLQHQQFVPTPFFEQEHPEEIKNIIVNAVGFGGNAVSILLALP</sequence>